<feature type="transmembrane region" description="Helical" evidence="1">
    <location>
        <begin position="233"/>
        <end position="254"/>
    </location>
</feature>
<evidence type="ECO:0008006" key="6">
    <source>
        <dbReference type="Google" id="ProtNLM"/>
    </source>
</evidence>
<protein>
    <recommendedName>
        <fullName evidence="6">Type VI secretion system ImpA family N-terminal domain-containing protein</fullName>
    </recommendedName>
</protein>
<proteinExistence type="predicted"/>
<dbReference type="AlphaFoldDB" id="A0A5M9R058"/>
<keyword evidence="1" id="KW-0812">Transmembrane</keyword>
<dbReference type="PANTHER" id="PTHR37024">
    <property type="entry name" value="TYPE VI SECRETION SYSTEM DUF2094 AND IMPA-RELATED DOMAIN PROTEIN"/>
    <property type="match status" value="1"/>
</dbReference>
<dbReference type="PANTHER" id="PTHR37024:SF5">
    <property type="entry name" value="IMPA N-TERMINAL DOMAIN-CONTAINING PROTEIN"/>
    <property type="match status" value="1"/>
</dbReference>
<evidence type="ECO:0000259" key="2">
    <source>
        <dbReference type="Pfam" id="PF06812"/>
    </source>
</evidence>
<keyword evidence="1" id="KW-0472">Membrane</keyword>
<accession>A0A5M9R058</accession>
<evidence type="ECO:0000256" key="1">
    <source>
        <dbReference type="SAM" id="Phobius"/>
    </source>
</evidence>
<evidence type="ECO:0000313" key="4">
    <source>
        <dbReference type="EMBL" id="KAA8713619.1"/>
    </source>
</evidence>
<comment type="caution">
    <text evidence="4">The sequence shown here is derived from an EMBL/GenBank/DDBJ whole genome shotgun (WGS) entry which is preliminary data.</text>
</comment>
<organism evidence="4 5">
    <name type="scientific">Morganella psychrotolerans</name>
    <dbReference type="NCBI Taxonomy" id="368603"/>
    <lineage>
        <taxon>Bacteria</taxon>
        <taxon>Pseudomonadati</taxon>
        <taxon>Pseudomonadota</taxon>
        <taxon>Gammaproteobacteria</taxon>
        <taxon>Enterobacterales</taxon>
        <taxon>Morganellaceae</taxon>
        <taxon>Morganella</taxon>
    </lineage>
</organism>
<dbReference type="OrthoDB" id="5579595at2"/>
<evidence type="ECO:0000313" key="5">
    <source>
        <dbReference type="Proteomes" id="UP000322181"/>
    </source>
</evidence>
<reference evidence="4 5" key="1">
    <citation type="submission" date="2019-09" db="EMBL/GenBank/DDBJ databases">
        <title>Draft genome sequence of various Type strains from the CCUG.</title>
        <authorList>
            <person name="Pineiro-Iglesias B."/>
            <person name="Tunovic T."/>
            <person name="Unosson C."/>
            <person name="Inganas E."/>
            <person name="Ohlen M."/>
            <person name="Cardew S."/>
            <person name="Jensie-Markopoulos S."/>
            <person name="Salva-Serra F."/>
            <person name="Jaen-Luchoro D."/>
            <person name="Karlsson R."/>
            <person name="Svensson-Stadler L."/>
            <person name="Chun J."/>
            <person name="Moore E."/>
        </authorList>
    </citation>
    <scope>NUCLEOTIDE SEQUENCE [LARGE SCALE GENOMIC DNA]</scope>
    <source>
        <strain evidence="4 5">CCUG 53682T</strain>
    </source>
</reference>
<dbReference type="Pfam" id="PF12486">
    <property type="entry name" value="VasL"/>
    <property type="match status" value="1"/>
</dbReference>
<dbReference type="Pfam" id="PF06812">
    <property type="entry name" value="ImpA_N"/>
    <property type="match status" value="1"/>
</dbReference>
<dbReference type="InterPro" id="IPR010657">
    <property type="entry name" value="ImpA_N"/>
</dbReference>
<feature type="domain" description="ImpA N-terminal" evidence="2">
    <location>
        <begin position="10"/>
        <end position="108"/>
    </location>
</feature>
<sequence>MKAQLISLRTGGDPRTLSEFSELKNEMHKQFHPARPDVDWEAAQVLCLTIFTRNGVDLRTAAWYALVRLHQDGITGLNDGLQLIAPLIEQHWQTFWPHQTHARIEILADFTRQAIAGLRGIAPAYSDLPALYQAESLLAQLCQTLERLELKHLTQSEKLHSLVYTLAYQLENADSTNSADEPFITPEPSVSPVIPVLIAAASHQVPSPAPLRGLNQNDIAPAIRQKRIFRRGIIVGLLSGIILSSVIVSATVFLQSSPVEPLTSAMPYLPDFDATTENILAQHLVTDSVFNNEALNTLAIQLRQNGAVSPVWFQLYAKQVTDYLLRHYSEENEVKNVAQEWQKTIETNAAPENKLIPWSEGMAQLDALSKRLDTLDSKPRSYITGSELKSVIFNARQYFYRGIPLEEELRLLALKQQEGAVSEAEYQKIDTHFQQLLNRYALIRFSGKTD</sequence>
<dbReference type="Proteomes" id="UP000322181">
    <property type="component" value="Unassembled WGS sequence"/>
</dbReference>
<name>A0A5M9R058_9GAMM</name>
<feature type="domain" description="ImpA C-terminal" evidence="3">
    <location>
        <begin position="301"/>
        <end position="442"/>
    </location>
</feature>
<gene>
    <name evidence="4" type="ORF">F4V73_16725</name>
</gene>
<dbReference type="InterPro" id="IPR021069">
    <property type="entry name" value="ImpA_C"/>
</dbReference>
<evidence type="ECO:0000259" key="3">
    <source>
        <dbReference type="Pfam" id="PF12486"/>
    </source>
</evidence>
<keyword evidence="1" id="KW-1133">Transmembrane helix</keyword>
<dbReference type="EMBL" id="VXKB01000006">
    <property type="protein sequence ID" value="KAA8713619.1"/>
    <property type="molecule type" value="Genomic_DNA"/>
</dbReference>